<dbReference type="GeneID" id="92837092"/>
<dbReference type="Proteomes" id="UP000016511">
    <property type="component" value="Unassembled WGS sequence"/>
</dbReference>
<organism evidence="1 2">
    <name type="scientific">Aneurinibacillus aneurinilyticus ATCC 12856</name>
    <dbReference type="NCBI Taxonomy" id="649747"/>
    <lineage>
        <taxon>Bacteria</taxon>
        <taxon>Bacillati</taxon>
        <taxon>Bacillota</taxon>
        <taxon>Bacilli</taxon>
        <taxon>Bacillales</taxon>
        <taxon>Paenibacillaceae</taxon>
        <taxon>Aneurinibacillus group</taxon>
        <taxon>Aneurinibacillus</taxon>
    </lineage>
</organism>
<accession>U1XBD4</accession>
<evidence type="ECO:0000313" key="1">
    <source>
        <dbReference type="EMBL" id="ERI11853.1"/>
    </source>
</evidence>
<comment type="caution">
    <text evidence="1">The sequence shown here is derived from an EMBL/GenBank/DDBJ whole genome shotgun (WGS) entry which is preliminary data.</text>
</comment>
<dbReference type="STRING" id="649747.HMPREF0083_00049"/>
<dbReference type="HOGENOM" id="CLU_1955043_0_0_9"/>
<sequence length="128" mass="14486">MEVVLYYTTGRMHRQDTPGKRYKNSLPLVLPGKKGRPFTDYPELRACTPPKVALSHCAKVDKYAYAVHNLNNPNSMPKFLNLKTTKALPLFHPCGSEDRASVNCVNKNKSQYLLSSISYKLIHGSFKE</sequence>
<gene>
    <name evidence="1" type="ORF">HMPREF0083_00049</name>
</gene>
<name>U1XBD4_ANEAE</name>
<protein>
    <submittedName>
        <fullName evidence="1">Uncharacterized protein</fullName>
    </submittedName>
</protein>
<proteinExistence type="predicted"/>
<keyword evidence="2" id="KW-1185">Reference proteome</keyword>
<evidence type="ECO:0000313" key="2">
    <source>
        <dbReference type="Proteomes" id="UP000016511"/>
    </source>
</evidence>
<reference evidence="1 2" key="1">
    <citation type="submission" date="2013-08" db="EMBL/GenBank/DDBJ databases">
        <authorList>
            <person name="Weinstock G."/>
            <person name="Sodergren E."/>
            <person name="Wylie T."/>
            <person name="Fulton L."/>
            <person name="Fulton R."/>
            <person name="Fronick C."/>
            <person name="O'Laughlin M."/>
            <person name="Godfrey J."/>
            <person name="Miner T."/>
            <person name="Herter B."/>
            <person name="Appelbaum E."/>
            <person name="Cordes M."/>
            <person name="Lek S."/>
            <person name="Wollam A."/>
            <person name="Pepin K.H."/>
            <person name="Palsikar V.B."/>
            <person name="Mitreva M."/>
            <person name="Wilson R.K."/>
        </authorList>
    </citation>
    <scope>NUCLEOTIDE SEQUENCE [LARGE SCALE GENOMIC DNA]</scope>
    <source>
        <strain evidence="1 2">ATCC 12856</strain>
    </source>
</reference>
<dbReference type="AlphaFoldDB" id="U1XBD4"/>
<dbReference type="RefSeq" id="WP_021618854.1">
    <property type="nucleotide sequence ID" value="NZ_KE952648.1"/>
</dbReference>
<dbReference type="EMBL" id="AWSJ01000003">
    <property type="protein sequence ID" value="ERI11853.1"/>
    <property type="molecule type" value="Genomic_DNA"/>
</dbReference>